<gene>
    <name evidence="2" type="ORF">V5O48_016136</name>
</gene>
<comment type="caution">
    <text evidence="2">The sequence shown here is derived from an EMBL/GenBank/DDBJ whole genome shotgun (WGS) entry which is preliminary data.</text>
</comment>
<keyword evidence="3" id="KW-1185">Reference proteome</keyword>
<evidence type="ECO:0000256" key="1">
    <source>
        <dbReference type="SAM" id="Phobius"/>
    </source>
</evidence>
<keyword evidence="1" id="KW-1133">Transmembrane helix</keyword>
<dbReference type="Proteomes" id="UP001465976">
    <property type="component" value="Unassembled WGS sequence"/>
</dbReference>
<accession>A0ABR3ESJ9</accession>
<feature type="transmembrane region" description="Helical" evidence="1">
    <location>
        <begin position="30"/>
        <end position="49"/>
    </location>
</feature>
<name>A0ABR3ESJ9_9AGAR</name>
<feature type="transmembrane region" description="Helical" evidence="1">
    <location>
        <begin position="69"/>
        <end position="88"/>
    </location>
</feature>
<dbReference type="EMBL" id="JBAHYK010002086">
    <property type="protein sequence ID" value="KAL0565882.1"/>
    <property type="molecule type" value="Genomic_DNA"/>
</dbReference>
<reference evidence="2 3" key="1">
    <citation type="submission" date="2024-02" db="EMBL/GenBank/DDBJ databases">
        <title>A draft genome for the cacao thread blight pathogen Marasmius crinis-equi.</title>
        <authorList>
            <person name="Cohen S.P."/>
            <person name="Baruah I.K."/>
            <person name="Amoako-Attah I."/>
            <person name="Bukari Y."/>
            <person name="Meinhardt L.W."/>
            <person name="Bailey B.A."/>
        </authorList>
    </citation>
    <scope>NUCLEOTIDE SEQUENCE [LARGE SCALE GENOMIC DNA]</scope>
    <source>
        <strain evidence="2 3">GH-76</strain>
    </source>
</reference>
<evidence type="ECO:0000313" key="3">
    <source>
        <dbReference type="Proteomes" id="UP001465976"/>
    </source>
</evidence>
<evidence type="ECO:0000313" key="2">
    <source>
        <dbReference type="EMBL" id="KAL0565882.1"/>
    </source>
</evidence>
<sequence>MRPSRRQVPHASVEYKDNTGRPLKRELHPFSLILLAFWSAFTVGLLWLLQRAVTHGPRSARENDNFHPSLTLITLPTILLTVFTQAHVPVTAYHLARIAVSALQNPNTTPNSWAELFWLADQEWTVPGCVEPAVGSKPIRLQKHAKEASKCTSL</sequence>
<keyword evidence="1" id="KW-0472">Membrane</keyword>
<keyword evidence="1" id="KW-0812">Transmembrane</keyword>
<proteinExistence type="predicted"/>
<protein>
    <submittedName>
        <fullName evidence="2">Uncharacterized protein</fullName>
    </submittedName>
</protein>
<organism evidence="2 3">
    <name type="scientific">Marasmius crinis-equi</name>
    <dbReference type="NCBI Taxonomy" id="585013"/>
    <lineage>
        <taxon>Eukaryota</taxon>
        <taxon>Fungi</taxon>
        <taxon>Dikarya</taxon>
        <taxon>Basidiomycota</taxon>
        <taxon>Agaricomycotina</taxon>
        <taxon>Agaricomycetes</taxon>
        <taxon>Agaricomycetidae</taxon>
        <taxon>Agaricales</taxon>
        <taxon>Marasmiineae</taxon>
        <taxon>Marasmiaceae</taxon>
        <taxon>Marasmius</taxon>
    </lineage>
</organism>